<evidence type="ECO:0000313" key="3">
    <source>
        <dbReference type="Proteomes" id="UP000192578"/>
    </source>
</evidence>
<gene>
    <name evidence="2" type="ORF">BV898_11906</name>
</gene>
<dbReference type="SUPFAM" id="SSF53822">
    <property type="entry name" value="Periplasmic binding protein-like I"/>
    <property type="match status" value="1"/>
</dbReference>
<evidence type="ECO:0000256" key="1">
    <source>
        <dbReference type="SAM" id="SignalP"/>
    </source>
</evidence>
<dbReference type="OrthoDB" id="10604699at2759"/>
<dbReference type="Proteomes" id="UP000192578">
    <property type="component" value="Unassembled WGS sequence"/>
</dbReference>
<comment type="caution">
    <text evidence="2">The sequence shown here is derived from an EMBL/GenBank/DDBJ whole genome shotgun (WGS) entry which is preliminary data.</text>
</comment>
<proteinExistence type="predicted"/>
<name>A0A1W0WFD9_HYPEX</name>
<dbReference type="EMBL" id="MTYJ01000114">
    <property type="protein sequence ID" value="OQV13911.1"/>
    <property type="molecule type" value="Genomic_DNA"/>
</dbReference>
<feature type="chain" id="PRO_5012393358" description="Receptor ligand binding region domain-containing protein" evidence="1">
    <location>
        <begin position="33"/>
        <end position="191"/>
    </location>
</feature>
<accession>A0A1W0WFD9</accession>
<evidence type="ECO:0008006" key="4">
    <source>
        <dbReference type="Google" id="ProtNLM"/>
    </source>
</evidence>
<protein>
    <recommendedName>
        <fullName evidence="4">Receptor ligand binding region domain-containing protein</fullName>
    </recommendedName>
</protein>
<dbReference type="AlphaFoldDB" id="A0A1W0WFD9"/>
<reference evidence="3" key="1">
    <citation type="submission" date="2017-01" db="EMBL/GenBank/DDBJ databases">
        <title>Comparative genomics of anhydrobiosis in the tardigrade Hypsibius dujardini.</title>
        <authorList>
            <person name="Yoshida Y."/>
            <person name="Koutsovoulos G."/>
            <person name="Laetsch D."/>
            <person name="Stevens L."/>
            <person name="Kumar S."/>
            <person name="Horikawa D."/>
            <person name="Ishino K."/>
            <person name="Komine S."/>
            <person name="Tomita M."/>
            <person name="Blaxter M."/>
            <person name="Arakawa K."/>
        </authorList>
    </citation>
    <scope>NUCLEOTIDE SEQUENCE [LARGE SCALE GENOMIC DNA]</scope>
    <source>
        <strain evidence="3">Z151</strain>
    </source>
</reference>
<organism evidence="2 3">
    <name type="scientific">Hypsibius exemplaris</name>
    <name type="common">Freshwater tardigrade</name>
    <dbReference type="NCBI Taxonomy" id="2072580"/>
    <lineage>
        <taxon>Eukaryota</taxon>
        <taxon>Metazoa</taxon>
        <taxon>Ecdysozoa</taxon>
        <taxon>Tardigrada</taxon>
        <taxon>Eutardigrada</taxon>
        <taxon>Parachela</taxon>
        <taxon>Hypsibioidea</taxon>
        <taxon>Hypsibiidae</taxon>
        <taxon>Hypsibius</taxon>
    </lineage>
</organism>
<feature type="signal peptide" evidence="1">
    <location>
        <begin position="1"/>
        <end position="32"/>
    </location>
</feature>
<dbReference type="InterPro" id="IPR028082">
    <property type="entry name" value="Peripla_BP_I"/>
</dbReference>
<keyword evidence="3" id="KW-1185">Reference proteome</keyword>
<sequence length="191" mass="21246">MLQRVARLSAGPAWFARLQILTIATLCPQVFGKETKVNNNTTLNMCSVIERGNINLVYNYRRAAAAIDMALEFANEILLPPEIQIAFHYKDGGDICAADNKAIGSAIEWVKEGVNCNIYLGPGCDRSVADLYRFAAHQEVPIIGCPAANVVGNTQLLRKNLPLLIRPAYTFTDVSRLIIRFLDMFNYTHTQ</sequence>
<dbReference type="Gene3D" id="3.40.50.2300">
    <property type="match status" value="1"/>
</dbReference>
<keyword evidence="1" id="KW-0732">Signal</keyword>
<evidence type="ECO:0000313" key="2">
    <source>
        <dbReference type="EMBL" id="OQV13911.1"/>
    </source>
</evidence>